<dbReference type="RefSeq" id="WP_344600137.1">
    <property type="nucleotide sequence ID" value="NZ_BAAATK010000004.1"/>
</dbReference>
<dbReference type="PANTHER" id="PTHR46889:SF4">
    <property type="entry name" value="TRANSPOSASE INSO FOR INSERTION SEQUENCE ELEMENT IS911B-RELATED"/>
    <property type="match status" value="1"/>
</dbReference>
<dbReference type="Proteomes" id="UP001500460">
    <property type="component" value="Unassembled WGS sequence"/>
</dbReference>
<evidence type="ECO:0000313" key="4">
    <source>
        <dbReference type="Proteomes" id="UP001500460"/>
    </source>
</evidence>
<reference evidence="4" key="1">
    <citation type="journal article" date="2019" name="Int. J. Syst. Evol. Microbiol.">
        <title>The Global Catalogue of Microorganisms (GCM) 10K type strain sequencing project: providing services to taxonomists for standard genome sequencing and annotation.</title>
        <authorList>
            <consortium name="The Broad Institute Genomics Platform"/>
            <consortium name="The Broad Institute Genome Sequencing Center for Infectious Disease"/>
            <person name="Wu L."/>
            <person name="Ma J."/>
        </authorList>
    </citation>
    <scope>NUCLEOTIDE SEQUENCE [LARGE SCALE GENOMIC DNA]</scope>
    <source>
        <strain evidence="4">JCM 6922</strain>
    </source>
</reference>
<dbReference type="InterPro" id="IPR050900">
    <property type="entry name" value="Transposase_IS3/IS150/IS904"/>
</dbReference>
<feature type="domain" description="Integrase catalytic" evidence="2">
    <location>
        <begin position="10"/>
        <end position="96"/>
    </location>
</feature>
<dbReference type="Pfam" id="PF00665">
    <property type="entry name" value="rve"/>
    <property type="match status" value="1"/>
</dbReference>
<evidence type="ECO:0000313" key="3">
    <source>
        <dbReference type="EMBL" id="GAA2425612.1"/>
    </source>
</evidence>
<proteinExistence type="predicted"/>
<name>A0ABP5WEB0_9ACTN</name>
<dbReference type="EMBL" id="BAAATK010000004">
    <property type="protein sequence ID" value="GAA2425612.1"/>
    <property type="molecule type" value="Genomic_DNA"/>
</dbReference>
<dbReference type="InterPro" id="IPR001584">
    <property type="entry name" value="Integrase_cat-core"/>
</dbReference>
<feature type="compositionally biased region" description="Polar residues" evidence="1">
    <location>
        <begin position="87"/>
        <end position="96"/>
    </location>
</feature>
<feature type="region of interest" description="Disordered" evidence="1">
    <location>
        <begin position="67"/>
        <end position="96"/>
    </location>
</feature>
<evidence type="ECO:0000256" key="1">
    <source>
        <dbReference type="SAM" id="MobiDB-lite"/>
    </source>
</evidence>
<dbReference type="SUPFAM" id="SSF53098">
    <property type="entry name" value="Ribonuclease H-like"/>
    <property type="match status" value="1"/>
</dbReference>
<sequence>MPDLLRRDFTASTPNTKYVGAVTYLPADDDEFPYLATAIDRFSRPLAGRPITDHTRTELVTDALRAATRTPSSPTGAVFHSDHGTQLRFNQSLQHP</sequence>
<dbReference type="Gene3D" id="3.30.420.10">
    <property type="entry name" value="Ribonuclease H-like superfamily/Ribonuclease H"/>
    <property type="match status" value="1"/>
</dbReference>
<dbReference type="PROSITE" id="PS50994">
    <property type="entry name" value="INTEGRASE"/>
    <property type="match status" value="1"/>
</dbReference>
<keyword evidence="4" id="KW-1185">Reference proteome</keyword>
<evidence type="ECO:0000259" key="2">
    <source>
        <dbReference type="PROSITE" id="PS50994"/>
    </source>
</evidence>
<organism evidence="3 4">
    <name type="scientific">Streptomyces glaucus</name>
    <dbReference type="NCBI Taxonomy" id="284029"/>
    <lineage>
        <taxon>Bacteria</taxon>
        <taxon>Bacillati</taxon>
        <taxon>Actinomycetota</taxon>
        <taxon>Actinomycetes</taxon>
        <taxon>Kitasatosporales</taxon>
        <taxon>Streptomycetaceae</taxon>
        <taxon>Streptomyces</taxon>
    </lineage>
</organism>
<dbReference type="InterPro" id="IPR012337">
    <property type="entry name" value="RNaseH-like_sf"/>
</dbReference>
<dbReference type="PANTHER" id="PTHR46889">
    <property type="entry name" value="TRANSPOSASE INSF FOR INSERTION SEQUENCE IS3B-RELATED"/>
    <property type="match status" value="1"/>
</dbReference>
<accession>A0ABP5WEB0</accession>
<dbReference type="InterPro" id="IPR036397">
    <property type="entry name" value="RNaseH_sf"/>
</dbReference>
<comment type="caution">
    <text evidence="3">The sequence shown here is derived from an EMBL/GenBank/DDBJ whole genome shotgun (WGS) entry which is preliminary data.</text>
</comment>
<protein>
    <recommendedName>
        <fullName evidence="2">Integrase catalytic domain-containing protein</fullName>
    </recommendedName>
</protein>
<gene>
    <name evidence="3" type="ORF">GCM10010421_10510</name>
</gene>